<sequence length="81" mass="9491">MGDYCQKHHLQLWLQGEATPDSQELKAKFPEFFLSENNHDAFIQHFFQHTIPHILAALPAVRACVFRYPLRTLAMNIGKRR</sequence>
<proteinExistence type="predicted"/>
<dbReference type="Proteomes" id="UP000197098">
    <property type="component" value="Chromosome"/>
</dbReference>
<name>A0A248KGQ5_9ENTR</name>
<protein>
    <submittedName>
        <fullName evidence="1">Uncharacterized protein</fullName>
    </submittedName>
</protein>
<dbReference type="EMBL" id="CP022114">
    <property type="protein sequence ID" value="ASG62774.1"/>
    <property type="molecule type" value="Genomic_DNA"/>
</dbReference>
<reference evidence="1 2" key="1">
    <citation type="submission" date="2017-06" db="EMBL/GenBank/DDBJ databases">
        <title>Origin of plasmid-mediated fosfomycin resistance gene fosA3.</title>
        <authorList>
            <person name="Ito R."/>
            <person name="Pacey M.P."/>
            <person name="Doi Y."/>
        </authorList>
    </citation>
    <scope>NUCLEOTIDE SEQUENCE [LARGE SCALE GENOMIC DNA]</scope>
    <source>
        <strain evidence="1 2">YDC799</strain>
    </source>
</reference>
<evidence type="ECO:0000313" key="2">
    <source>
        <dbReference type="Proteomes" id="UP000197098"/>
    </source>
</evidence>
<evidence type="ECO:0000313" key="1">
    <source>
        <dbReference type="EMBL" id="ASG62774.1"/>
    </source>
</evidence>
<accession>A0A248KGQ5</accession>
<organism evidence="1 2">
    <name type="scientific">Kluyvera genomosp. 3</name>
    <dbReference type="NCBI Taxonomy" id="2774055"/>
    <lineage>
        <taxon>Bacteria</taxon>
        <taxon>Pseudomonadati</taxon>
        <taxon>Pseudomonadota</taxon>
        <taxon>Gammaproteobacteria</taxon>
        <taxon>Enterobacterales</taxon>
        <taxon>Enterobacteriaceae</taxon>
        <taxon>Kluyvera</taxon>
    </lineage>
</organism>
<gene>
    <name evidence="1" type="ORF">CEW81_04180</name>
</gene>
<dbReference type="AlphaFoldDB" id="A0A248KGQ5"/>